<keyword evidence="1" id="KW-0472">Membrane</keyword>
<name>A0A518BVH7_9BACT</name>
<evidence type="ECO:0000313" key="2">
    <source>
        <dbReference type="EMBL" id="QDU70979.1"/>
    </source>
</evidence>
<sequence length="140" mass="15186">MTWLLLVHAGVTCYMAGLICLIQRVHYPLMDRVPSEGFASFATEHQQRILPVVGPTMLVEGVCAAALVAVYPASWLVWAGLVLVLVNGVSTALVQVPLHTQLARGFDAVAHRRLVMSNWVRTVAWTARAVLSLVMVAVLG</sequence>
<keyword evidence="1" id="KW-1133">Transmembrane helix</keyword>
<evidence type="ECO:0000256" key="1">
    <source>
        <dbReference type="SAM" id="Phobius"/>
    </source>
</evidence>
<feature type="transmembrane region" description="Helical" evidence="1">
    <location>
        <begin position="75"/>
        <end position="98"/>
    </location>
</feature>
<dbReference type="KEGG" id="mcad:Pan265_08230"/>
<dbReference type="AlphaFoldDB" id="A0A518BVH7"/>
<feature type="transmembrane region" description="Helical" evidence="1">
    <location>
        <begin position="6"/>
        <end position="27"/>
    </location>
</feature>
<organism evidence="2 3">
    <name type="scientific">Mucisphaera calidilacus</name>
    <dbReference type="NCBI Taxonomy" id="2527982"/>
    <lineage>
        <taxon>Bacteria</taxon>
        <taxon>Pseudomonadati</taxon>
        <taxon>Planctomycetota</taxon>
        <taxon>Phycisphaerae</taxon>
        <taxon>Phycisphaerales</taxon>
        <taxon>Phycisphaeraceae</taxon>
        <taxon>Mucisphaera</taxon>
    </lineage>
</organism>
<feature type="transmembrane region" description="Helical" evidence="1">
    <location>
        <begin position="48"/>
        <end position="69"/>
    </location>
</feature>
<dbReference type="OrthoDB" id="27509at2"/>
<gene>
    <name evidence="2" type="ORF">Pan265_08230</name>
</gene>
<reference evidence="2 3" key="1">
    <citation type="submission" date="2019-02" db="EMBL/GenBank/DDBJ databases">
        <title>Deep-cultivation of Planctomycetes and their phenomic and genomic characterization uncovers novel biology.</title>
        <authorList>
            <person name="Wiegand S."/>
            <person name="Jogler M."/>
            <person name="Boedeker C."/>
            <person name="Pinto D."/>
            <person name="Vollmers J."/>
            <person name="Rivas-Marin E."/>
            <person name="Kohn T."/>
            <person name="Peeters S.H."/>
            <person name="Heuer A."/>
            <person name="Rast P."/>
            <person name="Oberbeckmann S."/>
            <person name="Bunk B."/>
            <person name="Jeske O."/>
            <person name="Meyerdierks A."/>
            <person name="Storesund J.E."/>
            <person name="Kallscheuer N."/>
            <person name="Luecker S."/>
            <person name="Lage O.M."/>
            <person name="Pohl T."/>
            <person name="Merkel B.J."/>
            <person name="Hornburger P."/>
            <person name="Mueller R.-W."/>
            <person name="Bruemmer F."/>
            <person name="Labrenz M."/>
            <person name="Spormann A.M."/>
            <person name="Op den Camp H."/>
            <person name="Overmann J."/>
            <person name="Amann R."/>
            <person name="Jetten M.S.M."/>
            <person name="Mascher T."/>
            <person name="Medema M.H."/>
            <person name="Devos D.P."/>
            <person name="Kaster A.-K."/>
            <person name="Ovreas L."/>
            <person name="Rohde M."/>
            <person name="Galperin M.Y."/>
            <person name="Jogler C."/>
        </authorList>
    </citation>
    <scope>NUCLEOTIDE SEQUENCE [LARGE SCALE GENOMIC DNA]</scope>
    <source>
        <strain evidence="2 3">Pan265</strain>
    </source>
</reference>
<dbReference type="EMBL" id="CP036280">
    <property type="protein sequence ID" value="QDU70979.1"/>
    <property type="molecule type" value="Genomic_DNA"/>
</dbReference>
<proteinExistence type="predicted"/>
<dbReference type="Proteomes" id="UP000320386">
    <property type="component" value="Chromosome"/>
</dbReference>
<dbReference type="SUPFAM" id="SSF53901">
    <property type="entry name" value="Thiolase-like"/>
    <property type="match status" value="1"/>
</dbReference>
<accession>A0A518BVH7</accession>
<evidence type="ECO:0008006" key="4">
    <source>
        <dbReference type="Google" id="ProtNLM"/>
    </source>
</evidence>
<dbReference type="GO" id="GO:0016746">
    <property type="term" value="F:acyltransferase activity"/>
    <property type="evidence" value="ECO:0007669"/>
    <property type="project" value="InterPro"/>
</dbReference>
<keyword evidence="3" id="KW-1185">Reference proteome</keyword>
<dbReference type="RefSeq" id="WP_145445120.1">
    <property type="nucleotide sequence ID" value="NZ_CP036280.1"/>
</dbReference>
<protein>
    <recommendedName>
        <fullName evidence="4">DUF1772 domain-containing protein</fullName>
    </recommendedName>
</protein>
<feature type="transmembrane region" description="Helical" evidence="1">
    <location>
        <begin position="119"/>
        <end position="139"/>
    </location>
</feature>
<evidence type="ECO:0000313" key="3">
    <source>
        <dbReference type="Proteomes" id="UP000320386"/>
    </source>
</evidence>
<keyword evidence="1" id="KW-0812">Transmembrane</keyword>
<dbReference type="InterPro" id="IPR016039">
    <property type="entry name" value="Thiolase-like"/>
</dbReference>